<reference evidence="1 2" key="1">
    <citation type="submission" date="2024-11" db="EMBL/GenBank/DDBJ databases">
        <title>A near-complete genome assembly of Cinchona calisaya.</title>
        <authorList>
            <person name="Lian D.C."/>
            <person name="Zhao X.W."/>
            <person name="Wei L."/>
        </authorList>
    </citation>
    <scope>NUCLEOTIDE SEQUENCE [LARGE SCALE GENOMIC DNA]</scope>
    <source>
        <tissue evidence="1">Nenye</tissue>
    </source>
</reference>
<dbReference type="AlphaFoldDB" id="A0ABD2YXC2"/>
<proteinExistence type="predicted"/>
<evidence type="ECO:0000313" key="2">
    <source>
        <dbReference type="Proteomes" id="UP001630127"/>
    </source>
</evidence>
<sequence length="187" mass="20904">MLRLVHLYLEVLTCPQQKPLLVLLVPHCLQLFIWSSQMEKIWLRFFTLRLLGVRNNYILANNSQKVNGKLGPHLLREPPKINMPPPEAVTSEDEEGSCGSLPAIKIYDDEINIRFLVCGEARSLDATLLGSLVDGLNALLNIEMRGSKLHNWVSALPPPLQAGAFSCGVVIMRCDISTSSVRVTFHF</sequence>
<keyword evidence="2" id="KW-1185">Reference proteome</keyword>
<dbReference type="InterPro" id="IPR042293">
    <property type="entry name" value="ARID4"/>
</dbReference>
<protein>
    <submittedName>
        <fullName evidence="1">Uncharacterized protein</fullName>
    </submittedName>
</protein>
<name>A0ABD2YXC2_9GENT</name>
<accession>A0ABD2YXC2</accession>
<dbReference type="Proteomes" id="UP001630127">
    <property type="component" value="Unassembled WGS sequence"/>
</dbReference>
<organism evidence="1 2">
    <name type="scientific">Cinchona calisaya</name>
    <dbReference type="NCBI Taxonomy" id="153742"/>
    <lineage>
        <taxon>Eukaryota</taxon>
        <taxon>Viridiplantae</taxon>
        <taxon>Streptophyta</taxon>
        <taxon>Embryophyta</taxon>
        <taxon>Tracheophyta</taxon>
        <taxon>Spermatophyta</taxon>
        <taxon>Magnoliopsida</taxon>
        <taxon>eudicotyledons</taxon>
        <taxon>Gunneridae</taxon>
        <taxon>Pentapetalae</taxon>
        <taxon>asterids</taxon>
        <taxon>lamiids</taxon>
        <taxon>Gentianales</taxon>
        <taxon>Rubiaceae</taxon>
        <taxon>Cinchonoideae</taxon>
        <taxon>Cinchoneae</taxon>
        <taxon>Cinchona</taxon>
    </lineage>
</organism>
<dbReference type="PANTHER" id="PTHR46694:SF1">
    <property type="entry name" value="AT-RICH INTERACTIVE DOMAIN-CONTAINING PROTEIN 4"/>
    <property type="match status" value="1"/>
</dbReference>
<comment type="caution">
    <text evidence="1">The sequence shown here is derived from an EMBL/GenBank/DDBJ whole genome shotgun (WGS) entry which is preliminary data.</text>
</comment>
<dbReference type="PANTHER" id="PTHR46694">
    <property type="entry name" value="AT-RICH INTERACTIVE DOMAIN-CONTAINING PROTEIN 4"/>
    <property type="match status" value="1"/>
</dbReference>
<evidence type="ECO:0000313" key="1">
    <source>
        <dbReference type="EMBL" id="KAL3511568.1"/>
    </source>
</evidence>
<dbReference type="EMBL" id="JBJUIK010000011">
    <property type="protein sequence ID" value="KAL3511568.1"/>
    <property type="molecule type" value="Genomic_DNA"/>
</dbReference>
<gene>
    <name evidence="1" type="ORF">ACH5RR_024285</name>
</gene>